<organism evidence="1 2">
    <name type="scientific">Solitalea longa</name>
    <dbReference type="NCBI Taxonomy" id="2079460"/>
    <lineage>
        <taxon>Bacteria</taxon>
        <taxon>Pseudomonadati</taxon>
        <taxon>Bacteroidota</taxon>
        <taxon>Sphingobacteriia</taxon>
        <taxon>Sphingobacteriales</taxon>
        <taxon>Sphingobacteriaceae</taxon>
        <taxon>Solitalea</taxon>
    </lineage>
</organism>
<keyword evidence="2" id="KW-1185">Reference proteome</keyword>
<dbReference type="AlphaFoldDB" id="A0A2S5A4I8"/>
<proteinExistence type="predicted"/>
<dbReference type="RefSeq" id="WP_103788405.1">
    <property type="nucleotide sequence ID" value="NZ_PQVF01000004.1"/>
</dbReference>
<protein>
    <submittedName>
        <fullName evidence="1">Uncharacterized protein</fullName>
    </submittedName>
</protein>
<dbReference type="Proteomes" id="UP000236893">
    <property type="component" value="Unassembled WGS sequence"/>
</dbReference>
<evidence type="ECO:0000313" key="1">
    <source>
        <dbReference type="EMBL" id="POY37498.1"/>
    </source>
</evidence>
<dbReference type="OrthoDB" id="5952844at2"/>
<name>A0A2S5A4I8_9SPHI</name>
<accession>A0A2S5A4I8</accession>
<comment type="caution">
    <text evidence="1">The sequence shown here is derived from an EMBL/GenBank/DDBJ whole genome shotgun (WGS) entry which is preliminary data.</text>
</comment>
<gene>
    <name evidence="1" type="ORF">C3K47_06965</name>
</gene>
<evidence type="ECO:0000313" key="2">
    <source>
        <dbReference type="Proteomes" id="UP000236893"/>
    </source>
</evidence>
<dbReference type="EMBL" id="PQVF01000004">
    <property type="protein sequence ID" value="POY37498.1"/>
    <property type="molecule type" value="Genomic_DNA"/>
</dbReference>
<sequence>MTENKISISIPMDDFNTALSKLQEVQTILAPYLVALSSDQRMSLPKMGDKTFSFVEKSMQFAQSKPELMPGFIDLTEWQKDVDGRN</sequence>
<reference evidence="1 2" key="1">
    <citation type="submission" date="2018-01" db="EMBL/GenBank/DDBJ databases">
        <authorList>
            <person name="Gaut B.S."/>
            <person name="Morton B.R."/>
            <person name="Clegg M.T."/>
            <person name="Duvall M.R."/>
        </authorList>
    </citation>
    <scope>NUCLEOTIDE SEQUENCE [LARGE SCALE GENOMIC DNA]</scope>
    <source>
        <strain evidence="1 2">HR-AV</strain>
    </source>
</reference>